<protein>
    <submittedName>
        <fullName evidence="1">Uncharacterized protein</fullName>
    </submittedName>
</protein>
<organism evidence="1 2">
    <name type="scientific">Rubroshorea leprosula</name>
    <dbReference type="NCBI Taxonomy" id="152421"/>
    <lineage>
        <taxon>Eukaryota</taxon>
        <taxon>Viridiplantae</taxon>
        <taxon>Streptophyta</taxon>
        <taxon>Embryophyta</taxon>
        <taxon>Tracheophyta</taxon>
        <taxon>Spermatophyta</taxon>
        <taxon>Magnoliopsida</taxon>
        <taxon>eudicotyledons</taxon>
        <taxon>Gunneridae</taxon>
        <taxon>Pentapetalae</taxon>
        <taxon>rosids</taxon>
        <taxon>malvids</taxon>
        <taxon>Malvales</taxon>
        <taxon>Dipterocarpaceae</taxon>
        <taxon>Rubroshorea</taxon>
    </lineage>
</organism>
<dbReference type="AlphaFoldDB" id="A0AAV5MNF9"/>
<gene>
    <name evidence="1" type="ORF">SLEP1_g58088</name>
</gene>
<comment type="caution">
    <text evidence="1">The sequence shown here is derived from an EMBL/GenBank/DDBJ whole genome shotgun (WGS) entry which is preliminary data.</text>
</comment>
<evidence type="ECO:0000313" key="2">
    <source>
        <dbReference type="Proteomes" id="UP001054252"/>
    </source>
</evidence>
<sequence length="69" mass="7156">MLMGAGKIKSFLGNGLEAGESLEICSLTSAAGRVFSTDSMNQCGFSNGLSRKEGVVPFSATFPDFLSTS</sequence>
<dbReference type="EMBL" id="BPVZ01000499">
    <property type="protein sequence ID" value="GKV51430.1"/>
    <property type="molecule type" value="Genomic_DNA"/>
</dbReference>
<proteinExistence type="predicted"/>
<accession>A0AAV5MNF9</accession>
<reference evidence="1 2" key="1">
    <citation type="journal article" date="2021" name="Commun. Biol.">
        <title>The genome of Shorea leprosula (Dipterocarpaceae) highlights the ecological relevance of drought in aseasonal tropical rainforests.</title>
        <authorList>
            <person name="Ng K.K.S."/>
            <person name="Kobayashi M.J."/>
            <person name="Fawcett J.A."/>
            <person name="Hatakeyama M."/>
            <person name="Paape T."/>
            <person name="Ng C.H."/>
            <person name="Ang C.C."/>
            <person name="Tnah L.H."/>
            <person name="Lee C.T."/>
            <person name="Nishiyama T."/>
            <person name="Sese J."/>
            <person name="O'Brien M.J."/>
            <person name="Copetti D."/>
            <person name="Mohd Noor M.I."/>
            <person name="Ong R.C."/>
            <person name="Putra M."/>
            <person name="Sireger I.Z."/>
            <person name="Indrioko S."/>
            <person name="Kosugi Y."/>
            <person name="Izuno A."/>
            <person name="Isagi Y."/>
            <person name="Lee S.L."/>
            <person name="Shimizu K.K."/>
        </authorList>
    </citation>
    <scope>NUCLEOTIDE SEQUENCE [LARGE SCALE GENOMIC DNA]</scope>
    <source>
        <strain evidence="1">214</strain>
    </source>
</reference>
<name>A0AAV5MNF9_9ROSI</name>
<evidence type="ECO:0000313" key="1">
    <source>
        <dbReference type="EMBL" id="GKV51430.1"/>
    </source>
</evidence>
<dbReference type="Proteomes" id="UP001054252">
    <property type="component" value="Unassembled WGS sequence"/>
</dbReference>
<keyword evidence="2" id="KW-1185">Reference proteome</keyword>